<name>A0AAN6IB70_9EURO</name>
<comment type="caution">
    <text evidence="1">The sequence shown here is derived from an EMBL/GenBank/DDBJ whole genome shotgun (WGS) entry which is preliminary data.</text>
</comment>
<accession>A0AAN6IB70</accession>
<organism evidence="1 2">
    <name type="scientific">Exophiala viscosa</name>
    <dbReference type="NCBI Taxonomy" id="2486360"/>
    <lineage>
        <taxon>Eukaryota</taxon>
        <taxon>Fungi</taxon>
        <taxon>Dikarya</taxon>
        <taxon>Ascomycota</taxon>
        <taxon>Pezizomycotina</taxon>
        <taxon>Eurotiomycetes</taxon>
        <taxon>Chaetothyriomycetidae</taxon>
        <taxon>Chaetothyriales</taxon>
        <taxon>Herpotrichiellaceae</taxon>
        <taxon>Exophiala</taxon>
    </lineage>
</organism>
<dbReference type="InterPro" id="IPR011008">
    <property type="entry name" value="Dimeric_a/b-barrel"/>
</dbReference>
<dbReference type="Gene3D" id="3.30.70.100">
    <property type="match status" value="1"/>
</dbReference>
<dbReference type="SUPFAM" id="SSF54909">
    <property type="entry name" value="Dimeric alpha+beta barrel"/>
    <property type="match status" value="1"/>
</dbReference>
<dbReference type="PANTHER" id="PTHR34389">
    <property type="entry name" value="L-RHAMNOSE MUTAROTASE"/>
    <property type="match status" value="1"/>
</dbReference>
<dbReference type="InterPro" id="IPR008000">
    <property type="entry name" value="Rham/fucose_mutarotase"/>
</dbReference>
<gene>
    <name evidence="1" type="ORF">EDD36DRAFT_329730</name>
</gene>
<dbReference type="AlphaFoldDB" id="A0AAN6IB70"/>
<sequence>MTSSTIKPAAKRIHQIIKLKPEHYEAYKDCHAKVWPEVLQRIKGSHIEDYSISYDSSTGILFASFKYTGTNFEEDMEAVRQDAKTREWWNMTDGYQESLNPGAVSSEMGGVNGTPAWWKELEEVFYVA</sequence>
<dbReference type="PANTHER" id="PTHR34389:SF2">
    <property type="entry name" value="L-RHAMNOSE MUTAROTASE"/>
    <property type="match status" value="1"/>
</dbReference>
<dbReference type="GO" id="GO:0016857">
    <property type="term" value="F:racemase and epimerase activity, acting on carbohydrates and derivatives"/>
    <property type="evidence" value="ECO:0007669"/>
    <property type="project" value="InterPro"/>
</dbReference>
<reference evidence="1" key="1">
    <citation type="journal article" date="2022" name="bioRxiv">
        <title>Deciphering the potential niche of two novel black yeast fungi from a biological soil crust based on their genomes, phenotypes, and melanin regulation.</title>
        <authorList>
            <consortium name="DOE Joint Genome Institute"/>
            <person name="Carr E.C."/>
            <person name="Barton Q."/>
            <person name="Grambo S."/>
            <person name="Sullivan M."/>
            <person name="Renfro C.M."/>
            <person name="Kuo A."/>
            <person name="Pangilinan J."/>
            <person name="Lipzen A."/>
            <person name="Keymanesh K."/>
            <person name="Savage E."/>
            <person name="Barry K."/>
            <person name="Grigoriev I.V."/>
            <person name="Riekhof W.R."/>
            <person name="Harris S.S."/>
        </authorList>
    </citation>
    <scope>NUCLEOTIDE SEQUENCE</scope>
    <source>
        <strain evidence="1">JF 03-4F</strain>
    </source>
</reference>
<evidence type="ECO:0000313" key="2">
    <source>
        <dbReference type="Proteomes" id="UP001203852"/>
    </source>
</evidence>
<proteinExistence type="predicted"/>
<protein>
    <submittedName>
        <fullName evidence="1">Rhamnose mutarotase</fullName>
    </submittedName>
</protein>
<dbReference type="Proteomes" id="UP001203852">
    <property type="component" value="Unassembled WGS sequence"/>
</dbReference>
<dbReference type="EMBL" id="MU404358">
    <property type="protein sequence ID" value="KAI1610600.1"/>
    <property type="molecule type" value="Genomic_DNA"/>
</dbReference>
<keyword evidence="2" id="KW-1185">Reference proteome</keyword>
<evidence type="ECO:0000313" key="1">
    <source>
        <dbReference type="EMBL" id="KAI1610600.1"/>
    </source>
</evidence>
<dbReference type="Pfam" id="PF05336">
    <property type="entry name" value="rhaM"/>
    <property type="match status" value="1"/>
</dbReference>